<dbReference type="GO" id="GO:0009882">
    <property type="term" value="F:blue light photoreceptor activity"/>
    <property type="evidence" value="ECO:0007669"/>
    <property type="project" value="InterPro"/>
</dbReference>
<proteinExistence type="predicted"/>
<sequence>MTCKYLLYSSTANLAEVNVHDILEVSREKNKQFGITGYLISHFNGFYQYIEGDEAAIDQLYHNISADDRHSDVEILLSGYRDTRLFPDWQMGYLRVETEDVWHWGQAGQNNNAIEEFYQAVSESLVL</sequence>
<feature type="domain" description="BLUF" evidence="1">
    <location>
        <begin position="1"/>
        <end position="92"/>
    </location>
</feature>
<dbReference type="STRING" id="1117707.VQ7734_03050"/>
<evidence type="ECO:0000313" key="3">
    <source>
        <dbReference type="Proteomes" id="UP000184600"/>
    </source>
</evidence>
<accession>A0A1M7YXC4</accession>
<name>A0A1M7YXC4_9VIBR</name>
<dbReference type="PROSITE" id="PS50925">
    <property type="entry name" value="BLUF"/>
    <property type="match status" value="1"/>
</dbReference>
<dbReference type="InterPro" id="IPR036046">
    <property type="entry name" value="Acylphosphatase-like_dom_sf"/>
</dbReference>
<dbReference type="EMBL" id="FRFG01000037">
    <property type="protein sequence ID" value="SHO57281.1"/>
    <property type="molecule type" value="Genomic_DNA"/>
</dbReference>
<dbReference type="GO" id="GO:0071949">
    <property type="term" value="F:FAD binding"/>
    <property type="evidence" value="ECO:0007669"/>
    <property type="project" value="InterPro"/>
</dbReference>
<dbReference type="InterPro" id="IPR007024">
    <property type="entry name" value="BLUF_domain"/>
</dbReference>
<evidence type="ECO:0000313" key="2">
    <source>
        <dbReference type="EMBL" id="SHO57281.1"/>
    </source>
</evidence>
<dbReference type="OrthoDB" id="557705at2"/>
<dbReference type="Pfam" id="PF04940">
    <property type="entry name" value="BLUF"/>
    <property type="match status" value="1"/>
</dbReference>
<dbReference type="RefSeq" id="WP_073584065.1">
    <property type="nucleotide sequence ID" value="NZ_AP024898.1"/>
</dbReference>
<dbReference type="Proteomes" id="UP000184600">
    <property type="component" value="Unassembled WGS sequence"/>
</dbReference>
<keyword evidence="3" id="KW-1185">Reference proteome</keyword>
<dbReference type="Gene3D" id="3.30.70.100">
    <property type="match status" value="1"/>
</dbReference>
<dbReference type="SUPFAM" id="SSF54975">
    <property type="entry name" value="Acylphosphatase/BLUF domain-like"/>
    <property type="match status" value="1"/>
</dbReference>
<reference evidence="3" key="1">
    <citation type="submission" date="2016-12" db="EMBL/GenBank/DDBJ databases">
        <authorList>
            <person name="Rodrigo-Torres L."/>
            <person name="Arahal R.D."/>
            <person name="Lucena T."/>
        </authorList>
    </citation>
    <scope>NUCLEOTIDE SEQUENCE [LARGE SCALE GENOMIC DNA]</scope>
</reference>
<protein>
    <submittedName>
        <fullName evidence="2">Sensors of blue-light using FAD</fullName>
    </submittedName>
</protein>
<organism evidence="2 3">
    <name type="scientific">Vibrio quintilis</name>
    <dbReference type="NCBI Taxonomy" id="1117707"/>
    <lineage>
        <taxon>Bacteria</taxon>
        <taxon>Pseudomonadati</taxon>
        <taxon>Pseudomonadota</taxon>
        <taxon>Gammaproteobacteria</taxon>
        <taxon>Vibrionales</taxon>
        <taxon>Vibrionaceae</taxon>
        <taxon>Vibrio</taxon>
    </lineage>
</organism>
<evidence type="ECO:0000259" key="1">
    <source>
        <dbReference type="PROSITE" id="PS50925"/>
    </source>
</evidence>
<dbReference type="AlphaFoldDB" id="A0A1M7YXC4"/>
<gene>
    <name evidence="2" type="ORF">VQ7734_03050</name>
</gene>
<dbReference type="SMART" id="SM01034">
    <property type="entry name" value="BLUF"/>
    <property type="match status" value="1"/>
</dbReference>